<dbReference type="GO" id="GO:0008017">
    <property type="term" value="F:microtubule binding"/>
    <property type="evidence" value="ECO:0007669"/>
    <property type="project" value="TreeGrafter"/>
</dbReference>
<feature type="domain" description="BRISC complex subunit FAM175B helical" evidence="2">
    <location>
        <begin position="187"/>
        <end position="244"/>
    </location>
</feature>
<dbReference type="InterPro" id="IPR055064">
    <property type="entry name" value="BRISC_FAM175B_helical"/>
</dbReference>
<dbReference type="Pfam" id="PF21125">
    <property type="entry name" value="MPN_2A_DUB_like"/>
    <property type="match status" value="1"/>
</dbReference>
<dbReference type="GO" id="GO:0090307">
    <property type="term" value="P:mitotic spindle assembly"/>
    <property type="evidence" value="ECO:0007669"/>
    <property type="project" value="TreeGrafter"/>
</dbReference>
<organism evidence="3 4">
    <name type="scientific">Brassicogethes aeneus</name>
    <name type="common">Rape pollen beetle</name>
    <name type="synonym">Meligethes aeneus</name>
    <dbReference type="NCBI Taxonomy" id="1431903"/>
    <lineage>
        <taxon>Eukaryota</taxon>
        <taxon>Metazoa</taxon>
        <taxon>Ecdysozoa</taxon>
        <taxon>Arthropoda</taxon>
        <taxon>Hexapoda</taxon>
        <taxon>Insecta</taxon>
        <taxon>Pterygota</taxon>
        <taxon>Neoptera</taxon>
        <taxon>Endopterygota</taxon>
        <taxon>Coleoptera</taxon>
        <taxon>Polyphaga</taxon>
        <taxon>Cucujiformia</taxon>
        <taxon>Nitidulidae</taxon>
        <taxon>Meligethinae</taxon>
        <taxon>Brassicogethes</taxon>
    </lineage>
</organism>
<feature type="region of interest" description="Disordered" evidence="1">
    <location>
        <begin position="248"/>
        <end position="308"/>
    </location>
</feature>
<dbReference type="AlphaFoldDB" id="A0A9P0FDU3"/>
<sequence length="308" mass="35404">MYKPTSMLLSGPAFSFLLYENTKASFMQEGFLLGEVVHKEKRTITDNDQQQIMSSTTIKVNSVVPCPMNHYFYDSVGKVDRRKIEEFLGAQFERVVAWYQYKKVANFQLSLRHKIIHKQLSEVFNISPELFTTCLLITEASENCSTHSYQQAFFRFNNYMYDRVPVHITNLSENNNTYKCSEASSETFSRLLSGLKVDINKSQGLDVINKIHQALQDHTDSVVKELTAAEKRLYELETEVQQLSQAKKAKELWTENQSSNLDKSGEIMKNTKTLSNRGRGKRKAITSNDRNGSPVNNVDQSRTRRTIL</sequence>
<feature type="compositionally biased region" description="Polar residues" evidence="1">
    <location>
        <begin position="285"/>
        <end position="300"/>
    </location>
</feature>
<dbReference type="Pfam" id="PF22299">
    <property type="entry name" value="BRISC_FAM175B_helical"/>
    <property type="match status" value="1"/>
</dbReference>
<protein>
    <recommendedName>
        <fullName evidence="2">BRISC complex subunit FAM175B helical domain-containing protein</fullName>
    </recommendedName>
</protein>
<accession>A0A9P0FDU3</accession>
<dbReference type="InterPro" id="IPR023238">
    <property type="entry name" value="FAM175"/>
</dbReference>
<dbReference type="PANTHER" id="PTHR31728">
    <property type="entry name" value="ABRAXAS FAMILY MEMBER"/>
    <property type="match status" value="1"/>
</dbReference>
<dbReference type="EMBL" id="OV121141">
    <property type="protein sequence ID" value="CAH0549007.1"/>
    <property type="molecule type" value="Genomic_DNA"/>
</dbReference>
<dbReference type="GO" id="GO:0070536">
    <property type="term" value="P:protein K63-linked deubiquitination"/>
    <property type="evidence" value="ECO:0007669"/>
    <property type="project" value="TreeGrafter"/>
</dbReference>
<evidence type="ECO:0000313" key="4">
    <source>
        <dbReference type="Proteomes" id="UP001154078"/>
    </source>
</evidence>
<evidence type="ECO:0000259" key="2">
    <source>
        <dbReference type="Pfam" id="PF22299"/>
    </source>
</evidence>
<dbReference type="PRINTS" id="PR02051">
    <property type="entry name" value="PROTEINF175"/>
</dbReference>
<evidence type="ECO:0000313" key="3">
    <source>
        <dbReference type="EMBL" id="CAH0549007.1"/>
    </source>
</evidence>
<name>A0A9P0FDU3_BRAAE</name>
<evidence type="ECO:0000256" key="1">
    <source>
        <dbReference type="SAM" id="MobiDB-lite"/>
    </source>
</evidence>
<dbReference type="Proteomes" id="UP001154078">
    <property type="component" value="Chromosome 10"/>
</dbReference>
<dbReference type="PANTHER" id="PTHR31728:SF5">
    <property type="entry name" value="OS07G0540200 PROTEIN"/>
    <property type="match status" value="1"/>
</dbReference>
<dbReference type="CDD" id="cd23525">
    <property type="entry name" value="Abraxas_2_insects"/>
    <property type="match status" value="1"/>
</dbReference>
<dbReference type="OrthoDB" id="6358435at2759"/>
<reference evidence="3" key="1">
    <citation type="submission" date="2021-12" db="EMBL/GenBank/DDBJ databases">
        <authorList>
            <person name="King R."/>
        </authorList>
    </citation>
    <scope>NUCLEOTIDE SEQUENCE</scope>
</reference>
<keyword evidence="4" id="KW-1185">Reference proteome</keyword>
<proteinExistence type="predicted"/>
<dbReference type="GO" id="GO:0008608">
    <property type="term" value="P:attachment of spindle microtubules to kinetochore"/>
    <property type="evidence" value="ECO:0007669"/>
    <property type="project" value="TreeGrafter"/>
</dbReference>
<dbReference type="GO" id="GO:0031593">
    <property type="term" value="F:polyubiquitin modification-dependent protein binding"/>
    <property type="evidence" value="ECO:0007669"/>
    <property type="project" value="TreeGrafter"/>
</dbReference>
<gene>
    <name evidence="3" type="ORF">MELIAE_LOCUS2321</name>
</gene>
<dbReference type="GO" id="GO:0005634">
    <property type="term" value="C:nucleus"/>
    <property type="evidence" value="ECO:0007669"/>
    <property type="project" value="TreeGrafter"/>
</dbReference>